<evidence type="ECO:0000256" key="1">
    <source>
        <dbReference type="ARBA" id="ARBA00004651"/>
    </source>
</evidence>
<dbReference type="Pfam" id="PF00924">
    <property type="entry name" value="MS_channel_2nd"/>
    <property type="match status" value="1"/>
</dbReference>
<dbReference type="GO" id="GO:0005886">
    <property type="term" value="C:plasma membrane"/>
    <property type="evidence" value="ECO:0007669"/>
    <property type="project" value="UniProtKB-SubCell"/>
</dbReference>
<dbReference type="InterPro" id="IPR011066">
    <property type="entry name" value="MscS_channel_C_sf"/>
</dbReference>
<dbReference type="SUPFAM" id="SSF82861">
    <property type="entry name" value="Mechanosensitive channel protein MscS (YggB), transmembrane region"/>
    <property type="match status" value="1"/>
</dbReference>
<dbReference type="InterPro" id="IPR052702">
    <property type="entry name" value="MscS-like_channel"/>
</dbReference>
<feature type="transmembrane region" description="Helical" evidence="7">
    <location>
        <begin position="227"/>
        <end position="250"/>
    </location>
</feature>
<evidence type="ECO:0000259" key="9">
    <source>
        <dbReference type="Pfam" id="PF21082"/>
    </source>
</evidence>
<evidence type="ECO:0000313" key="10">
    <source>
        <dbReference type="EMBL" id="VAW50221.1"/>
    </source>
</evidence>
<gene>
    <name evidence="10" type="ORF">MNBD_GAMMA05-2062</name>
</gene>
<dbReference type="EMBL" id="UOFE01000001">
    <property type="protein sequence ID" value="VAW50221.1"/>
    <property type="molecule type" value="Genomic_DNA"/>
</dbReference>
<feature type="transmembrane region" description="Helical" evidence="7">
    <location>
        <begin position="542"/>
        <end position="564"/>
    </location>
</feature>
<evidence type="ECO:0000256" key="2">
    <source>
        <dbReference type="ARBA" id="ARBA00008017"/>
    </source>
</evidence>
<comment type="similarity">
    <text evidence="2">Belongs to the MscS (TC 1.A.23) family.</text>
</comment>
<dbReference type="Gene3D" id="3.30.70.100">
    <property type="match status" value="1"/>
</dbReference>
<keyword evidence="4 7" id="KW-0812">Transmembrane</keyword>
<feature type="transmembrane region" description="Helical" evidence="7">
    <location>
        <begin position="400"/>
        <end position="418"/>
    </location>
</feature>
<dbReference type="PANTHER" id="PTHR30347">
    <property type="entry name" value="POTASSIUM CHANNEL RELATED"/>
    <property type="match status" value="1"/>
</dbReference>
<keyword evidence="5 7" id="KW-1133">Transmembrane helix</keyword>
<evidence type="ECO:0000259" key="8">
    <source>
        <dbReference type="Pfam" id="PF00924"/>
    </source>
</evidence>
<dbReference type="PANTHER" id="PTHR30347:SF1">
    <property type="entry name" value="MECHANOSENSITIVE CHANNEL MSCK"/>
    <property type="match status" value="1"/>
</dbReference>
<evidence type="ECO:0000256" key="6">
    <source>
        <dbReference type="ARBA" id="ARBA00023136"/>
    </source>
</evidence>
<accession>A0A3B0W4L4</accession>
<evidence type="ECO:0000256" key="5">
    <source>
        <dbReference type="ARBA" id="ARBA00022989"/>
    </source>
</evidence>
<keyword evidence="3" id="KW-1003">Cell membrane</keyword>
<feature type="transmembrane region" description="Helical" evidence="7">
    <location>
        <begin position="339"/>
        <end position="356"/>
    </location>
</feature>
<dbReference type="Gene3D" id="2.30.30.60">
    <property type="match status" value="1"/>
</dbReference>
<comment type="subcellular location">
    <subcellularLocation>
        <location evidence="1">Cell membrane</location>
        <topology evidence="1">Multi-pass membrane protein</topology>
    </subcellularLocation>
</comment>
<evidence type="ECO:0000256" key="7">
    <source>
        <dbReference type="SAM" id="Phobius"/>
    </source>
</evidence>
<feature type="domain" description="Mechanosensitive ion channel MscS" evidence="8">
    <location>
        <begin position="587"/>
        <end position="653"/>
    </location>
</feature>
<feature type="transmembrane region" description="Helical" evidence="7">
    <location>
        <begin position="368"/>
        <end position="388"/>
    </location>
</feature>
<dbReference type="InterPro" id="IPR006685">
    <property type="entry name" value="MscS_channel_2nd"/>
</dbReference>
<organism evidence="10">
    <name type="scientific">hydrothermal vent metagenome</name>
    <dbReference type="NCBI Taxonomy" id="652676"/>
    <lineage>
        <taxon>unclassified sequences</taxon>
        <taxon>metagenomes</taxon>
        <taxon>ecological metagenomes</taxon>
    </lineage>
</organism>
<dbReference type="InterPro" id="IPR049278">
    <property type="entry name" value="MS_channel_C"/>
</dbReference>
<dbReference type="Pfam" id="PF21082">
    <property type="entry name" value="MS_channel_3rd"/>
    <property type="match status" value="1"/>
</dbReference>
<sequence>MMKNFLSLLFLLFALSLPASAQPDEMGDMRKMSAELKTINNHLSRGEFKGKDLAAWTKLTIKMKSTASLCASNNEAALLDLKAEMNGLGEKVKGEDIEVTRKRAAYLKEKESLGKALAKCNLYMVSSKEVANLITDSEKSYFKKKYLAKSPDMIQLLYAYMENPVAIVKESGEFVLMRSGVREIDTIDLVLSVIIVLFSIFFGLWLKRKLLALEGGRHWQDEFSENLLRAVITTLATAAPYLIGSAVAALSSVVITLEVAEIPFITELFIGLLLFFLATTTIRLVFSPSLPAKPFILLSPHIAESLARRLKVLSILGLIGYLAFYTVFSQSIIESNLLLLRNIFSLFFVVNIVWTLRVIIKSPRLPKLRYLSMLVIIAVSLSLAAEWMGYRNIAFTGRQVIISSFLVFVLFVGLSKLFRDLFNAIDEGTYPWCRRLHRALAVDQNEKVPGLIWLRLLTTIVLWGSFAILFINAWDYSGGIIEQVRNYLINGFDIGEFRIIPERILWALLVFGIIVILSSWVRSQLENNWLKMTTMGQGARDAMTTIIGYILFIIALLAGLSVAGFDFGNIAIIAGALSVGIGFGLQNIVNNFVSGLILLFERPIRKGDWIEVGGTEGYVKDIHIRSTKIQTFDRSDVIVPNSELISNQVTNWVLSSKSGRAIVPIGVAYGTDTEKVRDILLSIAEENENVSKSNAMPKPLVLFREFGDSSLNFELRVFLHSVDSRLSVISELNFAIDKAFREEGIEIPFPQRDLHVKSMPDNFKK</sequence>
<feature type="transmembrane region" description="Helical" evidence="7">
    <location>
        <begin position="452"/>
        <end position="474"/>
    </location>
</feature>
<dbReference type="SUPFAM" id="SSF82689">
    <property type="entry name" value="Mechanosensitive channel protein MscS (YggB), C-terminal domain"/>
    <property type="match status" value="1"/>
</dbReference>
<evidence type="ECO:0000256" key="4">
    <source>
        <dbReference type="ARBA" id="ARBA00022692"/>
    </source>
</evidence>
<feature type="domain" description="Mechanosensitive ion channel MscS C-terminal" evidence="9">
    <location>
        <begin position="663"/>
        <end position="747"/>
    </location>
</feature>
<feature type="transmembrane region" description="Helical" evidence="7">
    <location>
        <begin position="570"/>
        <end position="600"/>
    </location>
</feature>
<name>A0A3B0W4L4_9ZZZZ</name>
<dbReference type="InterPro" id="IPR010920">
    <property type="entry name" value="LSM_dom_sf"/>
</dbReference>
<evidence type="ECO:0000256" key="3">
    <source>
        <dbReference type="ARBA" id="ARBA00022475"/>
    </source>
</evidence>
<keyword evidence="6 7" id="KW-0472">Membrane</keyword>
<proteinExistence type="inferred from homology"/>
<reference evidence="10" key="1">
    <citation type="submission" date="2018-06" db="EMBL/GenBank/DDBJ databases">
        <authorList>
            <person name="Zhirakovskaya E."/>
        </authorList>
    </citation>
    <scope>NUCLEOTIDE SEQUENCE</scope>
</reference>
<dbReference type="SUPFAM" id="SSF50182">
    <property type="entry name" value="Sm-like ribonucleoproteins"/>
    <property type="match status" value="1"/>
</dbReference>
<feature type="transmembrane region" description="Helical" evidence="7">
    <location>
        <begin position="262"/>
        <end position="286"/>
    </location>
</feature>
<dbReference type="InterPro" id="IPR011014">
    <property type="entry name" value="MscS_channel_TM-2"/>
</dbReference>
<dbReference type="GO" id="GO:0055085">
    <property type="term" value="P:transmembrane transport"/>
    <property type="evidence" value="ECO:0007669"/>
    <property type="project" value="InterPro"/>
</dbReference>
<feature type="transmembrane region" description="Helical" evidence="7">
    <location>
        <begin position="504"/>
        <end position="521"/>
    </location>
</feature>
<feature type="transmembrane region" description="Helical" evidence="7">
    <location>
        <begin position="312"/>
        <end position="333"/>
    </location>
</feature>
<protein>
    <submittedName>
        <fullName evidence="10">Potassium efflux system KefA protein / Small-conductance mechanosensitive channel</fullName>
    </submittedName>
</protein>
<dbReference type="AlphaFoldDB" id="A0A3B0W4L4"/>
<dbReference type="Gene3D" id="1.10.287.1260">
    <property type="match status" value="1"/>
</dbReference>
<feature type="transmembrane region" description="Helical" evidence="7">
    <location>
        <begin position="189"/>
        <end position="206"/>
    </location>
</feature>
<dbReference type="InterPro" id="IPR023408">
    <property type="entry name" value="MscS_beta-dom_sf"/>
</dbReference>